<accession>A0A5C8ZDZ9</accession>
<proteinExistence type="predicted"/>
<keyword evidence="3" id="KW-1185">Reference proteome</keyword>
<dbReference type="RefSeq" id="WP_147926469.1">
    <property type="nucleotide sequence ID" value="NZ_VKAC01000006.1"/>
</dbReference>
<protein>
    <recommendedName>
        <fullName evidence="1">N-acetyltransferase domain-containing protein</fullName>
    </recommendedName>
</protein>
<dbReference type="EMBL" id="VKAC01000006">
    <property type="protein sequence ID" value="TXR56037.1"/>
    <property type="molecule type" value="Genomic_DNA"/>
</dbReference>
<dbReference type="GO" id="GO:0016747">
    <property type="term" value="F:acyltransferase activity, transferring groups other than amino-acyl groups"/>
    <property type="evidence" value="ECO:0007669"/>
    <property type="project" value="InterPro"/>
</dbReference>
<dbReference type="Gene3D" id="3.40.630.30">
    <property type="match status" value="1"/>
</dbReference>
<dbReference type="AlphaFoldDB" id="A0A5C8ZDZ9"/>
<comment type="caution">
    <text evidence="2">The sequence shown here is derived from an EMBL/GenBank/DDBJ whole genome shotgun (WGS) entry which is preliminary data.</text>
</comment>
<dbReference type="SUPFAM" id="SSF55729">
    <property type="entry name" value="Acyl-CoA N-acyltransferases (Nat)"/>
    <property type="match status" value="1"/>
</dbReference>
<name>A0A5C8ZDZ9_9ACTN</name>
<dbReference type="PROSITE" id="PS51186">
    <property type="entry name" value="GNAT"/>
    <property type="match status" value="1"/>
</dbReference>
<gene>
    <name evidence="2" type="ORF">FMM08_11325</name>
</gene>
<sequence length="213" mass="22428">MSAETVMTRVPTLRAAAPLAAPEQAPSAALLAQPWTFLAGGQRLVVRPARVQDLPVLASLLVRCSPTTRLGWSGRGGTVLPLVQQEAWLREPGAVVVESGPGRAVAVGALRPATCTGEEDPIAMAAEVLVQDSWQHRGIGSTLLAHFAGALLVQGRTELQVHPDADPVAAQALLSGLGGRVRGQRHAHGRCPRVHVPRTAVDSLGPLRELSYR</sequence>
<reference evidence="2 3" key="1">
    <citation type="submission" date="2019-07" db="EMBL/GenBank/DDBJ databases">
        <title>Quadrisphaera sp. strain DD2A genome sequencing and assembly.</title>
        <authorList>
            <person name="Kim I."/>
        </authorList>
    </citation>
    <scope>NUCLEOTIDE SEQUENCE [LARGE SCALE GENOMIC DNA]</scope>
    <source>
        <strain evidence="2 3">DD2A</strain>
    </source>
</reference>
<dbReference type="Proteomes" id="UP000321234">
    <property type="component" value="Unassembled WGS sequence"/>
</dbReference>
<evidence type="ECO:0000313" key="3">
    <source>
        <dbReference type="Proteomes" id="UP000321234"/>
    </source>
</evidence>
<dbReference type="InterPro" id="IPR000182">
    <property type="entry name" value="GNAT_dom"/>
</dbReference>
<dbReference type="InterPro" id="IPR016181">
    <property type="entry name" value="Acyl_CoA_acyltransferase"/>
</dbReference>
<evidence type="ECO:0000259" key="1">
    <source>
        <dbReference type="PROSITE" id="PS51186"/>
    </source>
</evidence>
<dbReference type="OrthoDB" id="5516749at2"/>
<organism evidence="2 3">
    <name type="scientific">Quadrisphaera setariae</name>
    <dbReference type="NCBI Taxonomy" id="2593304"/>
    <lineage>
        <taxon>Bacteria</taxon>
        <taxon>Bacillati</taxon>
        <taxon>Actinomycetota</taxon>
        <taxon>Actinomycetes</taxon>
        <taxon>Kineosporiales</taxon>
        <taxon>Kineosporiaceae</taxon>
        <taxon>Quadrisphaera</taxon>
    </lineage>
</organism>
<feature type="domain" description="N-acetyltransferase" evidence="1">
    <location>
        <begin position="44"/>
        <end position="201"/>
    </location>
</feature>
<evidence type="ECO:0000313" key="2">
    <source>
        <dbReference type="EMBL" id="TXR56037.1"/>
    </source>
</evidence>